<feature type="domain" description="Tetrapyrrole biosynthesis uroporphyrinogen III synthase" evidence="1">
    <location>
        <begin position="16"/>
        <end position="213"/>
    </location>
</feature>
<proteinExistence type="predicted"/>
<dbReference type="GO" id="GO:0004852">
    <property type="term" value="F:uroporphyrinogen-III synthase activity"/>
    <property type="evidence" value="ECO:0007669"/>
    <property type="project" value="InterPro"/>
</dbReference>
<dbReference type="Proteomes" id="UP000188729">
    <property type="component" value="Unassembled WGS sequence"/>
</dbReference>
<accession>A0A1V2EUF5</accession>
<dbReference type="CDD" id="cd06578">
    <property type="entry name" value="HemD"/>
    <property type="match status" value="1"/>
</dbReference>
<evidence type="ECO:0000313" key="2">
    <source>
        <dbReference type="EMBL" id="ONF96127.1"/>
    </source>
</evidence>
<keyword evidence="3" id="KW-1185">Reference proteome</keyword>
<name>A0A1V2EUF5_9SPHN</name>
<gene>
    <name evidence="2" type="ORF">SPHI_17420</name>
</gene>
<protein>
    <submittedName>
        <fullName evidence="2">Uroporphyrinogen-III synthase</fullName>
    </submittedName>
</protein>
<dbReference type="AlphaFoldDB" id="A0A1V2EUF5"/>
<reference evidence="2 3" key="1">
    <citation type="submission" date="2016-11" db="EMBL/GenBank/DDBJ databases">
        <title>Genome sequence of Sphingomonas jeddahensis G39.</title>
        <authorList>
            <person name="Poehlein A."/>
            <person name="Wuebbeler J.H."/>
            <person name="Steinbuechel A."/>
            <person name="Daniel R."/>
        </authorList>
    </citation>
    <scope>NUCLEOTIDE SEQUENCE [LARGE SCALE GENOMIC DNA]</scope>
    <source>
        <strain evidence="2 3">G39</strain>
    </source>
</reference>
<dbReference type="OrthoDB" id="7424801at2"/>
<evidence type="ECO:0000313" key="3">
    <source>
        <dbReference type="Proteomes" id="UP000188729"/>
    </source>
</evidence>
<dbReference type="Gene3D" id="3.40.50.10090">
    <property type="match status" value="2"/>
</dbReference>
<comment type="caution">
    <text evidence="2">The sequence shown here is derived from an EMBL/GenBank/DDBJ whole genome shotgun (WGS) entry which is preliminary data.</text>
</comment>
<dbReference type="RefSeq" id="WP_076744510.1">
    <property type="nucleotide sequence ID" value="NZ_MPSB01000006.1"/>
</dbReference>
<sequence>MSRPALVLRPAPGDSATANRLHAAGLTAIRLPLFAVVPLPWTLPEGRPDALLLTSANAVRHAGAGLDRLRAMPVVAVGAGTAAAAAQAGLHVILTGSTDGAAAVALAQEQGWRRLLRLGGRERTPLAGVTDVAVYASEPLDLPLDALAAAQGSVVLLHSTRAARRFAELAGRDGIRRNEVRVAAISDAVAGAAGLGWDQIAIASRPRDDALVAAAATLAIDR</sequence>
<dbReference type="GO" id="GO:0033014">
    <property type="term" value="P:tetrapyrrole biosynthetic process"/>
    <property type="evidence" value="ECO:0007669"/>
    <property type="project" value="InterPro"/>
</dbReference>
<organism evidence="2 3">
    <name type="scientific">Sphingomonas jeddahensis</name>
    <dbReference type="NCBI Taxonomy" id="1915074"/>
    <lineage>
        <taxon>Bacteria</taxon>
        <taxon>Pseudomonadati</taxon>
        <taxon>Pseudomonadota</taxon>
        <taxon>Alphaproteobacteria</taxon>
        <taxon>Sphingomonadales</taxon>
        <taxon>Sphingomonadaceae</taxon>
        <taxon>Sphingomonas</taxon>
    </lineage>
</organism>
<dbReference type="InterPro" id="IPR003754">
    <property type="entry name" value="4pyrrol_synth_uPrphyn_synth"/>
</dbReference>
<dbReference type="InterPro" id="IPR036108">
    <property type="entry name" value="4pyrrol_syn_uPrphyn_synt_sf"/>
</dbReference>
<evidence type="ECO:0000259" key="1">
    <source>
        <dbReference type="Pfam" id="PF02602"/>
    </source>
</evidence>
<dbReference type="Pfam" id="PF02602">
    <property type="entry name" value="HEM4"/>
    <property type="match status" value="1"/>
</dbReference>
<dbReference type="STRING" id="1915074.SPHI_17420"/>
<dbReference type="EMBL" id="MPSB01000006">
    <property type="protein sequence ID" value="ONF96127.1"/>
    <property type="molecule type" value="Genomic_DNA"/>
</dbReference>
<dbReference type="SUPFAM" id="SSF69618">
    <property type="entry name" value="HemD-like"/>
    <property type="match status" value="1"/>
</dbReference>